<keyword evidence="2" id="KW-1185">Reference proteome</keyword>
<reference evidence="1" key="1">
    <citation type="submission" date="2021-05" db="EMBL/GenBank/DDBJ databases">
        <title>A free-living protist that lacks canonical eukaryotic 1 DNA replication and segregation systems.</title>
        <authorList>
            <person name="Salas-Leiva D.E."/>
            <person name="Tromer E.C."/>
            <person name="Curtis B.A."/>
            <person name="Jerlstrom-Hultqvist J."/>
            <person name="Kolisko M."/>
            <person name="Yi Z."/>
            <person name="Salas-Leiva J.S."/>
            <person name="Gallot-Lavallee L."/>
            <person name="Kops G.J.P.L."/>
            <person name="Archibald J.M."/>
            <person name="Simpson A.G.B."/>
            <person name="Roger A.J."/>
        </authorList>
    </citation>
    <scope>NUCLEOTIDE SEQUENCE</scope>
    <source>
        <strain evidence="1">BICM</strain>
    </source>
</reference>
<accession>A0A8J6DYI0</accession>
<dbReference type="AlphaFoldDB" id="A0A8J6DYI0"/>
<sequence>MYLQSMAISPMNAWCSRIVVSSLLRRSSYALHSCTTRTVYSSRLPISVVLSRSIPPPAGPARRSSRISSSTSSLAVCRTQETQEDYVALPECIQDIIRLIGYLQAMYYSSEPVTDAAVAFHFMAAAVAHLIHVTIAFIPNKDKTSISLLSSSEAKTKEKPCAENLYSISRLTTQPLCHKHLKVPLFYILEEYFEREFIKNQEVAAKLHRKAVLEGICLIEQTTLACSFLTGMRSFWSAGLLCPPAPATQVCASSRLL</sequence>
<proteinExistence type="predicted"/>
<comment type="caution">
    <text evidence="1">The sequence shown here is derived from an EMBL/GenBank/DDBJ whole genome shotgun (WGS) entry which is preliminary data.</text>
</comment>
<evidence type="ECO:0000313" key="1">
    <source>
        <dbReference type="EMBL" id="KAG9392274.1"/>
    </source>
</evidence>
<organism evidence="1 2">
    <name type="scientific">Carpediemonas membranifera</name>
    <dbReference type="NCBI Taxonomy" id="201153"/>
    <lineage>
        <taxon>Eukaryota</taxon>
        <taxon>Metamonada</taxon>
        <taxon>Carpediemonas-like organisms</taxon>
        <taxon>Carpediemonas</taxon>
    </lineage>
</organism>
<gene>
    <name evidence="1" type="ORF">J8273_5262</name>
</gene>
<evidence type="ECO:0000313" key="2">
    <source>
        <dbReference type="Proteomes" id="UP000717585"/>
    </source>
</evidence>
<dbReference type="Proteomes" id="UP000717585">
    <property type="component" value="Unassembled WGS sequence"/>
</dbReference>
<dbReference type="EMBL" id="JAHDYR010000038">
    <property type="protein sequence ID" value="KAG9392274.1"/>
    <property type="molecule type" value="Genomic_DNA"/>
</dbReference>
<name>A0A8J6DYI0_9EUKA</name>
<protein>
    <submittedName>
        <fullName evidence="1">Uncharacterized protein</fullName>
    </submittedName>
</protein>